<comment type="caution">
    <text evidence="2">The sequence shown here is derived from an EMBL/GenBank/DDBJ whole genome shotgun (WGS) entry which is preliminary data.</text>
</comment>
<evidence type="ECO:0000313" key="3">
    <source>
        <dbReference type="Proteomes" id="UP001159363"/>
    </source>
</evidence>
<evidence type="ECO:0000256" key="1">
    <source>
        <dbReference type="SAM" id="MobiDB-lite"/>
    </source>
</evidence>
<protein>
    <submittedName>
        <fullName evidence="2">Uncharacterized protein</fullName>
    </submittedName>
</protein>
<feature type="compositionally biased region" description="Basic and acidic residues" evidence="1">
    <location>
        <begin position="711"/>
        <end position="720"/>
    </location>
</feature>
<dbReference type="Proteomes" id="UP001159363">
    <property type="component" value="Chromosome 1"/>
</dbReference>
<sequence length="914" mass="103957">MYYNKTSSPILEPETFKSGEALFVFDVSKQDNRITNSVIDSQIEIIANTQILWIYSTTTALAITFNAKDSYSDESNSDAFAIETNETDSHAFHDEVCSDTYGFEVYSDACDVEVCSDACSSVACNTVLQVYNSIESYSNAFRIEVYSNTCSIEVYSEACDVELDVFSRNNFDFNDFDIGTYRFIITSLRSWLKHHSRGEGPGLRGSARYPKNMSLECCKWTGHGLEVIEPSSQPKNHVLTLRRAGFAKRRIETDSSWVVCVERVLAAKHVLAVLNRCQGAWPRALVMTKTNSVLEGWEECSGFLTSGHIALVRCGRYGCMQASRSDTGELHQDTSFSQGAEVGSGGAERTGEMWPYLASRRHLVTLPKTLTIEGTGMSNLKDRVACSGKKQGWSGAICTPPHGALGKEIVSDWLLHAEEGSYWLASDGAGERRYDIPWDIRILRNYYCTCQISIPYRRTSSIHLPFPTIPYRWDYFLSFTIFTGRYTITAALTHQWQHLVLVSTVTRGHAGTQPDTLKPSLLKSCPNLSISTQPDRQHSKSKPTIHHATQSRKREKESRRSRLFIMQHSQEKERNSPDEADYSSCNTVKKKERKSPDEADYSSCKTVKKKERKSPDEADYSSYNTVKKRREIVQTKPTIHHATQSRKKRERVQTKPTIHHTTQSRKKREIVQTKPTIHHATQSRKKREIVQMKPTIHHATQRSRLFIMQHSQEKERKSPDEADYSSCKTVKKKERKSPDEADYSSCNTVKKKERKSPDEADYSSCKTVKKKERKSPDEADYSSCNTVKKKERKSPDEADYSSCKTVKKKERKSPDEADYSSYNTVKKKREIVQTKPTIHHAKQSRKSKTTTKENISWRTQLKPKENIKIAMSKTLSRESGAEIAVGHCWIKTLASQISYPSAIALVSAKRRSDR</sequence>
<feature type="compositionally biased region" description="Basic residues" evidence="1">
    <location>
        <begin position="539"/>
        <end position="551"/>
    </location>
</feature>
<organism evidence="2 3">
    <name type="scientific">Dryococelus australis</name>
    <dbReference type="NCBI Taxonomy" id="614101"/>
    <lineage>
        <taxon>Eukaryota</taxon>
        <taxon>Metazoa</taxon>
        <taxon>Ecdysozoa</taxon>
        <taxon>Arthropoda</taxon>
        <taxon>Hexapoda</taxon>
        <taxon>Insecta</taxon>
        <taxon>Pterygota</taxon>
        <taxon>Neoptera</taxon>
        <taxon>Polyneoptera</taxon>
        <taxon>Phasmatodea</taxon>
        <taxon>Verophasmatodea</taxon>
        <taxon>Anareolatae</taxon>
        <taxon>Phasmatidae</taxon>
        <taxon>Eurycanthinae</taxon>
        <taxon>Dryococelus</taxon>
    </lineage>
</organism>
<feature type="region of interest" description="Disordered" evidence="1">
    <location>
        <begin position="637"/>
        <end position="819"/>
    </location>
</feature>
<feature type="compositionally biased region" description="Basic residues" evidence="1">
    <location>
        <begin position="837"/>
        <end position="849"/>
    </location>
</feature>
<evidence type="ECO:0000313" key="2">
    <source>
        <dbReference type="EMBL" id="KAJ8895155.1"/>
    </source>
</evidence>
<accession>A0ABQ9IEQ5</accession>
<dbReference type="EMBL" id="JARBHB010000001">
    <property type="protein sequence ID" value="KAJ8895155.1"/>
    <property type="molecule type" value="Genomic_DNA"/>
</dbReference>
<keyword evidence="3" id="KW-1185">Reference proteome</keyword>
<proteinExistence type="predicted"/>
<reference evidence="2 3" key="1">
    <citation type="submission" date="2023-02" db="EMBL/GenBank/DDBJ databases">
        <title>LHISI_Scaffold_Assembly.</title>
        <authorList>
            <person name="Stuart O.P."/>
            <person name="Cleave R."/>
            <person name="Magrath M.J.L."/>
            <person name="Mikheyev A.S."/>
        </authorList>
    </citation>
    <scope>NUCLEOTIDE SEQUENCE [LARGE SCALE GENOMIC DNA]</scope>
    <source>
        <strain evidence="2">Daus_M_001</strain>
        <tissue evidence="2">Leg muscle</tissue>
    </source>
</reference>
<feature type="region of interest" description="Disordered" evidence="1">
    <location>
        <begin position="528"/>
        <end position="621"/>
    </location>
</feature>
<gene>
    <name evidence="2" type="ORF">PR048_000480</name>
</gene>
<feature type="region of interest" description="Disordered" evidence="1">
    <location>
        <begin position="836"/>
        <end position="855"/>
    </location>
</feature>
<name>A0ABQ9IEQ5_9NEOP</name>